<keyword evidence="6" id="KW-0670">Pyruvate</keyword>
<dbReference type="eggNOG" id="COG4032">
    <property type="taxonomic scope" value="Bacteria"/>
</dbReference>
<keyword evidence="1" id="KW-0210">Decarboxylase</keyword>
<evidence type="ECO:0000259" key="4">
    <source>
        <dbReference type="Pfam" id="PF02775"/>
    </source>
</evidence>
<dbReference type="InterPro" id="IPR012001">
    <property type="entry name" value="Thiamin_PyroP_enz_TPP-bd_dom"/>
</dbReference>
<reference evidence="6 7" key="1">
    <citation type="submission" date="2016-10" db="EMBL/GenBank/DDBJ databases">
        <authorList>
            <person name="de Groot N.N."/>
        </authorList>
    </citation>
    <scope>NUCLEOTIDE SEQUENCE [LARGE SCALE GENOMIC DNA]</scope>
    <source>
        <strain evidence="6 7">ATCC 29281</strain>
    </source>
</reference>
<dbReference type="Gene3D" id="3.40.50.970">
    <property type="match status" value="2"/>
</dbReference>
<dbReference type="InterPro" id="IPR029061">
    <property type="entry name" value="THDP-binding"/>
</dbReference>
<dbReference type="CDD" id="cd03371">
    <property type="entry name" value="TPP_PpyrDC"/>
    <property type="match status" value="1"/>
</dbReference>
<evidence type="ECO:0000256" key="1">
    <source>
        <dbReference type="ARBA" id="ARBA00022793"/>
    </source>
</evidence>
<dbReference type="EMBL" id="FNQS01000008">
    <property type="protein sequence ID" value="SEA76041.1"/>
    <property type="molecule type" value="Genomic_DNA"/>
</dbReference>
<dbReference type="GO" id="GO:0033980">
    <property type="term" value="F:phosphonopyruvate decarboxylase activity"/>
    <property type="evidence" value="ECO:0007669"/>
    <property type="project" value="InterPro"/>
</dbReference>
<dbReference type="InterPro" id="IPR017684">
    <property type="entry name" value="Phosphono-pyrv_decarboxylase"/>
</dbReference>
<keyword evidence="7" id="KW-1185">Reference proteome</keyword>
<dbReference type="InterPro" id="IPR011766">
    <property type="entry name" value="TPP_enzyme_TPP-bd"/>
</dbReference>
<gene>
    <name evidence="6" type="ORF">SAMN02982996_02405</name>
</gene>
<dbReference type="PANTHER" id="PTHR42818:SF1">
    <property type="entry name" value="SULFOPYRUVATE DECARBOXYLASE"/>
    <property type="match status" value="1"/>
</dbReference>
<evidence type="ECO:0000259" key="5">
    <source>
        <dbReference type="Pfam" id="PF02776"/>
    </source>
</evidence>
<dbReference type="GeneID" id="97765267"/>
<feature type="domain" description="Thiamine pyrophosphate enzyme TPP-binding" evidence="4">
    <location>
        <begin position="235"/>
        <end position="349"/>
    </location>
</feature>
<dbReference type="eggNOG" id="COG0028">
    <property type="taxonomic scope" value="Bacteria"/>
</dbReference>
<dbReference type="SUPFAM" id="SSF52518">
    <property type="entry name" value="Thiamin diphosphate-binding fold (THDP-binding)"/>
    <property type="match status" value="2"/>
</dbReference>
<dbReference type="STRING" id="71657.SAMN02982996_02405"/>
<dbReference type="GO" id="GO:0000287">
    <property type="term" value="F:magnesium ion binding"/>
    <property type="evidence" value="ECO:0007669"/>
    <property type="project" value="InterPro"/>
</dbReference>
<feature type="domain" description="Thiamine pyrophosphate enzyme N-terminal TPP-binding" evidence="5">
    <location>
        <begin position="7"/>
        <end position="118"/>
    </location>
</feature>
<dbReference type="Pfam" id="PF02776">
    <property type="entry name" value="TPP_enzyme_N"/>
    <property type="match status" value="1"/>
</dbReference>
<dbReference type="Proteomes" id="UP000187280">
    <property type="component" value="Unassembled WGS sequence"/>
</dbReference>
<name>A0A1H4DTI5_9GAMM</name>
<keyword evidence="3" id="KW-0456">Lyase</keyword>
<dbReference type="PROSITE" id="PS00187">
    <property type="entry name" value="TPP_ENZYMES"/>
    <property type="match status" value="1"/>
</dbReference>
<dbReference type="GO" id="GO:0032923">
    <property type="term" value="P:organic phosphonate biosynthetic process"/>
    <property type="evidence" value="ECO:0007669"/>
    <property type="project" value="InterPro"/>
</dbReference>
<organism evidence="6 7">
    <name type="scientific">Lonsdalea quercina</name>
    <dbReference type="NCBI Taxonomy" id="71657"/>
    <lineage>
        <taxon>Bacteria</taxon>
        <taxon>Pseudomonadati</taxon>
        <taxon>Pseudomonadota</taxon>
        <taxon>Gammaproteobacteria</taxon>
        <taxon>Enterobacterales</taxon>
        <taxon>Pectobacteriaceae</taxon>
        <taxon>Lonsdalea</taxon>
    </lineage>
</organism>
<dbReference type="InterPro" id="IPR000399">
    <property type="entry name" value="TPP-bd_CS"/>
</dbReference>
<dbReference type="InterPro" id="IPR051818">
    <property type="entry name" value="TPP_dependent_decarboxylase"/>
</dbReference>
<evidence type="ECO:0000313" key="6">
    <source>
        <dbReference type="EMBL" id="SEA76041.1"/>
    </source>
</evidence>
<dbReference type="PANTHER" id="PTHR42818">
    <property type="entry name" value="SULFOPYRUVATE DECARBOXYLASE SUBUNIT ALPHA"/>
    <property type="match status" value="1"/>
</dbReference>
<dbReference type="Pfam" id="PF02775">
    <property type="entry name" value="TPP_enzyme_C"/>
    <property type="match status" value="1"/>
</dbReference>
<sequence>MINPDDFLGFLHHKGIRFYSGVPDSLLKEFCLAIDGTKEDIRHQLACNEGTAAGMAIGYHLATNSIPVVYLQNSGLGNIVNPICSLAATDVYSIPMLFIIGWRGETKPDGTQLNDEPQHVMQGRVTLPQLDVINIPYHILEGEPDIDFPQIEQLLEQAQREKRPVALVVRKHTFSPCQQARQPARTSATLLREEIVAEVLSALPADVPIISTTGMLSRELFELREQRGEEHERDFLTVGGMGLASQIALGISEGRPGKKVVCLDGDGATLMHMGGLTNSALSPTLIHIVINNGAHESVGGQRTAASRLPLAPIAAACGYSRVTAVGSREALRATLHKALMSQGSQFIEVKCRIGHRDNLGRPTTSPSQNRTCFMRFLSQPAHSS</sequence>
<evidence type="ECO:0000313" key="7">
    <source>
        <dbReference type="Proteomes" id="UP000187280"/>
    </source>
</evidence>
<evidence type="ECO:0000256" key="2">
    <source>
        <dbReference type="ARBA" id="ARBA00023052"/>
    </source>
</evidence>
<dbReference type="GO" id="GO:0030976">
    <property type="term" value="F:thiamine pyrophosphate binding"/>
    <property type="evidence" value="ECO:0007669"/>
    <property type="project" value="InterPro"/>
</dbReference>
<dbReference type="CDD" id="cd07035">
    <property type="entry name" value="TPP_PYR_POX_like"/>
    <property type="match status" value="1"/>
</dbReference>
<accession>A0A1H4DTI5</accession>
<proteinExistence type="predicted"/>
<keyword evidence="2" id="KW-0786">Thiamine pyrophosphate</keyword>
<dbReference type="AlphaFoldDB" id="A0A1H4DTI5"/>
<dbReference type="NCBIfam" id="TIGR03297">
    <property type="entry name" value="Ppyr-DeCO2ase"/>
    <property type="match status" value="1"/>
</dbReference>
<protein>
    <submittedName>
        <fullName evidence="6">Phosphonopyruvate decarboxylase</fullName>
    </submittedName>
</protein>
<evidence type="ECO:0000256" key="3">
    <source>
        <dbReference type="ARBA" id="ARBA00023239"/>
    </source>
</evidence>
<dbReference type="RefSeq" id="WP_074728839.1">
    <property type="nucleotide sequence ID" value="NZ_FNQS01000008.1"/>
</dbReference>